<organism evidence="1 2">
    <name type="scientific">Bacillus swezeyi</name>
    <dbReference type="NCBI Taxonomy" id="1925020"/>
    <lineage>
        <taxon>Bacteria</taxon>
        <taxon>Bacillati</taxon>
        <taxon>Bacillota</taxon>
        <taxon>Bacilli</taxon>
        <taxon>Bacillales</taxon>
        <taxon>Bacillaceae</taxon>
        <taxon>Bacillus</taxon>
    </lineage>
</organism>
<reference evidence="1 2" key="1">
    <citation type="submission" date="2017-01" db="EMBL/GenBank/DDBJ databases">
        <title>Bacillus phylogenomics.</title>
        <authorList>
            <person name="Dunlap C."/>
        </authorList>
    </citation>
    <scope>NUCLEOTIDE SEQUENCE [LARGE SCALE GENOMIC DNA]</scope>
    <source>
        <strain evidence="1 2">NRRL B-41282</strain>
    </source>
</reference>
<accession>A0A1R1QH84</accession>
<name>A0A1R1RYI7_9BACI</name>
<evidence type="ECO:0000313" key="1">
    <source>
        <dbReference type="EMBL" id="OMI03586.1"/>
    </source>
</evidence>
<comment type="caution">
    <text evidence="1">The sequence shown here is derived from an EMBL/GenBank/DDBJ whole genome shotgun (WGS) entry which is preliminary data.</text>
</comment>
<dbReference type="AlphaFoldDB" id="A0A1R1RYI7"/>
<proteinExistence type="predicted"/>
<protein>
    <submittedName>
        <fullName evidence="1">Uncharacterized protein</fullName>
    </submittedName>
</protein>
<accession>A0A1R1RYI7</accession>
<gene>
    <name evidence="1" type="ORF">BW143_14400</name>
</gene>
<evidence type="ECO:0000313" key="2">
    <source>
        <dbReference type="Proteomes" id="UP000187367"/>
    </source>
</evidence>
<dbReference type="EMBL" id="MTJL01000028">
    <property type="protein sequence ID" value="OMI03586.1"/>
    <property type="molecule type" value="Genomic_DNA"/>
</dbReference>
<keyword evidence="2" id="KW-1185">Reference proteome</keyword>
<dbReference type="Proteomes" id="UP000187367">
    <property type="component" value="Unassembled WGS sequence"/>
</dbReference>
<sequence>MKGSSTLQNIDGDESGIDIFRARAFFAEQLALGKSYFYTGLKGFLSLEHSANSYKIPSIQNDCKRRKMHRKIKIPFLNRLTFPLFCKILHFSRLDCRPVKTRKLDINI</sequence>